<evidence type="ECO:0000313" key="10">
    <source>
        <dbReference type="EMBL" id="MFC5631774.1"/>
    </source>
</evidence>
<organism evidence="10 11">
    <name type="scientific">Streptococcus caledonicus</name>
    <dbReference type="NCBI Taxonomy" id="2614158"/>
    <lineage>
        <taxon>Bacteria</taxon>
        <taxon>Bacillati</taxon>
        <taxon>Bacillota</taxon>
        <taxon>Bacilli</taxon>
        <taxon>Lactobacillales</taxon>
        <taxon>Streptococcaceae</taxon>
        <taxon>Streptococcus</taxon>
    </lineage>
</organism>
<evidence type="ECO:0000256" key="2">
    <source>
        <dbReference type="ARBA" id="ARBA00022741"/>
    </source>
</evidence>
<keyword evidence="2 8" id="KW-0547">Nucleotide-binding</keyword>
<dbReference type="EMBL" id="JBHSOJ010000026">
    <property type="protein sequence ID" value="MFC5631774.1"/>
    <property type="molecule type" value="Genomic_DNA"/>
</dbReference>
<dbReference type="PANTHER" id="PTHR30455:SF2">
    <property type="entry name" value="TRANSCRIPTIONAL REPRESSOR NRDR"/>
    <property type="match status" value="1"/>
</dbReference>
<accession>A0ABW0UFY8</accession>
<comment type="caution">
    <text evidence="10">The sequence shown here is derived from an EMBL/GenBank/DDBJ whole genome shotgun (WGS) entry which is preliminary data.</text>
</comment>
<comment type="similarity">
    <text evidence="8">Belongs to the NrdR family.</text>
</comment>
<gene>
    <name evidence="8 10" type="primary">nrdR</name>
    <name evidence="10" type="ORF">ACFPQ3_09435</name>
</gene>
<comment type="cofactor">
    <cofactor evidence="8">
        <name>Zn(2+)</name>
        <dbReference type="ChEBI" id="CHEBI:29105"/>
    </cofactor>
    <text evidence="8">Binds 1 zinc ion.</text>
</comment>
<evidence type="ECO:0000256" key="6">
    <source>
        <dbReference type="ARBA" id="ARBA00023125"/>
    </source>
</evidence>
<keyword evidence="7 8" id="KW-0804">Transcription</keyword>
<dbReference type="InterPro" id="IPR005144">
    <property type="entry name" value="ATP-cone_dom"/>
</dbReference>
<dbReference type="NCBIfam" id="TIGR00244">
    <property type="entry name" value="transcriptional regulator NrdR"/>
    <property type="match status" value="1"/>
</dbReference>
<keyword evidence="6 8" id="KW-0238">DNA-binding</keyword>
<dbReference type="HAMAP" id="MF_00440">
    <property type="entry name" value="NrdR"/>
    <property type="match status" value="1"/>
</dbReference>
<keyword evidence="5 8" id="KW-0805">Transcription regulation</keyword>
<protein>
    <recommendedName>
        <fullName evidence="8">Transcriptional repressor NrdR</fullName>
    </recommendedName>
</protein>
<comment type="function">
    <text evidence="8">Negatively regulates transcription of bacterial ribonucleotide reductase nrd genes and operons by binding to NrdR-boxes.</text>
</comment>
<keyword evidence="11" id="KW-1185">Reference proteome</keyword>
<dbReference type="RefSeq" id="WP_156807076.1">
    <property type="nucleotide sequence ID" value="NZ_JBHSOJ010000026.1"/>
</dbReference>
<dbReference type="Proteomes" id="UP001596110">
    <property type="component" value="Unassembled WGS sequence"/>
</dbReference>
<evidence type="ECO:0000256" key="5">
    <source>
        <dbReference type="ARBA" id="ARBA00023015"/>
    </source>
</evidence>
<evidence type="ECO:0000256" key="7">
    <source>
        <dbReference type="ARBA" id="ARBA00023163"/>
    </source>
</evidence>
<evidence type="ECO:0000256" key="3">
    <source>
        <dbReference type="ARBA" id="ARBA00022833"/>
    </source>
</evidence>
<sequence>MRCPKCHCNKSSVIDSRQAEDGNTIRRRRECEECANRFTTFERLEEMPLLVIKKDGTREQFSRDKILNGIIQSAQKRPVSSSDIEKAISRIERKVRSDYDSEVESTVIGNLVMDELAELDEITYVRFASVYRSFKDVDEIEELLRQITSRVRSKKSGSQIYDTE</sequence>
<feature type="zinc finger region" evidence="8">
    <location>
        <begin position="3"/>
        <end position="34"/>
    </location>
</feature>
<dbReference type="InterPro" id="IPR055173">
    <property type="entry name" value="NrdR-like_N"/>
</dbReference>
<dbReference type="PANTHER" id="PTHR30455">
    <property type="entry name" value="TRANSCRIPTIONAL REPRESSOR NRDR"/>
    <property type="match status" value="1"/>
</dbReference>
<dbReference type="Pfam" id="PF22811">
    <property type="entry name" value="Zn_ribbon_NrdR"/>
    <property type="match status" value="1"/>
</dbReference>
<feature type="domain" description="ATP-cone" evidence="9">
    <location>
        <begin position="49"/>
        <end position="139"/>
    </location>
</feature>
<evidence type="ECO:0000256" key="4">
    <source>
        <dbReference type="ARBA" id="ARBA00022840"/>
    </source>
</evidence>
<dbReference type="Pfam" id="PF03477">
    <property type="entry name" value="ATP-cone"/>
    <property type="match status" value="1"/>
</dbReference>
<evidence type="ECO:0000259" key="9">
    <source>
        <dbReference type="PROSITE" id="PS51161"/>
    </source>
</evidence>
<evidence type="ECO:0000256" key="8">
    <source>
        <dbReference type="HAMAP-Rule" id="MF_00440"/>
    </source>
</evidence>
<proteinExistence type="inferred from homology"/>
<dbReference type="PROSITE" id="PS51161">
    <property type="entry name" value="ATP_CONE"/>
    <property type="match status" value="1"/>
</dbReference>
<keyword evidence="1 8" id="KW-0678">Repressor</keyword>
<name>A0ABW0UFY8_9STRE</name>
<keyword evidence="8" id="KW-0479">Metal-binding</keyword>
<evidence type="ECO:0000256" key="1">
    <source>
        <dbReference type="ARBA" id="ARBA00022491"/>
    </source>
</evidence>
<keyword evidence="4 8" id="KW-0067">ATP-binding</keyword>
<keyword evidence="3 8" id="KW-0862">Zinc</keyword>
<reference evidence="11" key="1">
    <citation type="journal article" date="2019" name="Int. J. Syst. Evol. Microbiol.">
        <title>The Global Catalogue of Microorganisms (GCM) 10K type strain sequencing project: providing services to taxonomists for standard genome sequencing and annotation.</title>
        <authorList>
            <consortium name="The Broad Institute Genomics Platform"/>
            <consortium name="The Broad Institute Genome Sequencing Center for Infectious Disease"/>
            <person name="Wu L."/>
            <person name="Ma J."/>
        </authorList>
    </citation>
    <scope>NUCLEOTIDE SEQUENCE [LARGE SCALE GENOMIC DNA]</scope>
    <source>
        <strain evidence="11">DT43</strain>
    </source>
</reference>
<dbReference type="InterPro" id="IPR003796">
    <property type="entry name" value="RNR_NrdR-like"/>
</dbReference>
<evidence type="ECO:0000313" key="11">
    <source>
        <dbReference type="Proteomes" id="UP001596110"/>
    </source>
</evidence>
<keyword evidence="8" id="KW-0863">Zinc-finger</keyword>